<dbReference type="Proteomes" id="UP000617340">
    <property type="component" value="Unassembled WGS sequence"/>
</dbReference>
<feature type="compositionally biased region" description="Low complexity" evidence="1">
    <location>
        <begin position="40"/>
        <end position="82"/>
    </location>
</feature>
<protein>
    <submittedName>
        <fullName evidence="2">Uncharacterized protein</fullName>
    </submittedName>
</protein>
<evidence type="ECO:0000313" key="3">
    <source>
        <dbReference type="Proteomes" id="UP000617340"/>
    </source>
</evidence>
<dbReference type="EMBL" id="JACSDZ010000001">
    <property type="protein sequence ID" value="KAF7418201.1"/>
    <property type="molecule type" value="Genomic_DNA"/>
</dbReference>
<organism evidence="2 3">
    <name type="scientific">Vespula germanica</name>
    <name type="common">German yellow jacket</name>
    <name type="synonym">Paravespula germanica</name>
    <dbReference type="NCBI Taxonomy" id="30212"/>
    <lineage>
        <taxon>Eukaryota</taxon>
        <taxon>Metazoa</taxon>
        <taxon>Ecdysozoa</taxon>
        <taxon>Arthropoda</taxon>
        <taxon>Hexapoda</taxon>
        <taxon>Insecta</taxon>
        <taxon>Pterygota</taxon>
        <taxon>Neoptera</taxon>
        <taxon>Endopterygota</taxon>
        <taxon>Hymenoptera</taxon>
        <taxon>Apocrita</taxon>
        <taxon>Aculeata</taxon>
        <taxon>Vespoidea</taxon>
        <taxon>Vespidae</taxon>
        <taxon>Vespinae</taxon>
        <taxon>Vespula</taxon>
    </lineage>
</organism>
<proteinExistence type="predicted"/>
<accession>A0A834U687</accession>
<gene>
    <name evidence="2" type="ORF">HZH68_000854</name>
</gene>
<comment type="caution">
    <text evidence="2">The sequence shown here is derived from an EMBL/GenBank/DDBJ whole genome shotgun (WGS) entry which is preliminary data.</text>
</comment>
<keyword evidence="3" id="KW-1185">Reference proteome</keyword>
<name>A0A834U687_VESGE</name>
<evidence type="ECO:0000256" key="1">
    <source>
        <dbReference type="SAM" id="MobiDB-lite"/>
    </source>
</evidence>
<sequence>MNDFLFGQGLKCYQCYSLNDTSCANPSSSHIQDCSALINSTTQTPSSTTPSSTTPSSTTPSSTTPSSTTPSSTTPSSTTPSSISDKSEPNGKKDVALNDLNSITYAEEITFSCFTGHLTVQNGTMVENVIIRGCTPKTFSCLDESIINVDKEIRSCNIEFCQTDQCNSSDMVKMGMISLLLPLITILLRWYEDLRLIRMFQQSEKFSLHIQER</sequence>
<reference evidence="2" key="1">
    <citation type="journal article" date="2020" name="G3 (Bethesda)">
        <title>High-Quality Assemblies for Three Invasive Social Wasps from the &lt;i&gt;Vespula&lt;/i&gt; Genus.</title>
        <authorList>
            <person name="Harrop T.W.R."/>
            <person name="Guhlin J."/>
            <person name="McLaughlin G.M."/>
            <person name="Permina E."/>
            <person name="Stockwell P."/>
            <person name="Gilligan J."/>
            <person name="Le Lec M.F."/>
            <person name="Gruber M.A.M."/>
            <person name="Quinn O."/>
            <person name="Lovegrove M."/>
            <person name="Duncan E.J."/>
            <person name="Remnant E.J."/>
            <person name="Van Eeckhoven J."/>
            <person name="Graham B."/>
            <person name="Knapp R.A."/>
            <person name="Langford K.W."/>
            <person name="Kronenberg Z."/>
            <person name="Press M.O."/>
            <person name="Eacker S.M."/>
            <person name="Wilson-Rankin E.E."/>
            <person name="Purcell J."/>
            <person name="Lester P.J."/>
            <person name="Dearden P.K."/>
        </authorList>
    </citation>
    <scope>NUCLEOTIDE SEQUENCE</scope>
    <source>
        <strain evidence="2">Linc-1</strain>
    </source>
</reference>
<feature type="region of interest" description="Disordered" evidence="1">
    <location>
        <begin position="40"/>
        <end position="92"/>
    </location>
</feature>
<dbReference type="AlphaFoldDB" id="A0A834U687"/>
<evidence type="ECO:0000313" key="2">
    <source>
        <dbReference type="EMBL" id="KAF7418201.1"/>
    </source>
</evidence>